<dbReference type="GO" id="GO:0005524">
    <property type="term" value="F:ATP binding"/>
    <property type="evidence" value="ECO:0007669"/>
    <property type="project" value="UniProtKB-KW"/>
</dbReference>
<dbReference type="Pfam" id="PF04675">
    <property type="entry name" value="DNA_ligase_A_N"/>
    <property type="match status" value="1"/>
</dbReference>
<accession>A0A1A9I7K8</accession>
<dbReference type="GO" id="GO:0006310">
    <property type="term" value="P:DNA recombination"/>
    <property type="evidence" value="ECO:0007669"/>
    <property type="project" value="UniProtKB-KW"/>
</dbReference>
<dbReference type="EC" id="6.5.1.1" evidence="1"/>
<dbReference type="GO" id="GO:0006260">
    <property type="term" value="P:DNA replication"/>
    <property type="evidence" value="ECO:0007669"/>
    <property type="project" value="UniProtKB-KW"/>
</dbReference>
<keyword evidence="8" id="KW-0067">ATP-binding</keyword>
<dbReference type="PANTHER" id="PTHR45674:SF13">
    <property type="entry name" value="DNA LIGASE-RELATED"/>
    <property type="match status" value="1"/>
</dbReference>
<evidence type="ECO:0000256" key="10">
    <source>
        <dbReference type="ARBA" id="ARBA00023204"/>
    </source>
</evidence>
<evidence type="ECO:0000256" key="1">
    <source>
        <dbReference type="ARBA" id="ARBA00012727"/>
    </source>
</evidence>
<dbReference type="SUPFAM" id="SSF50249">
    <property type="entry name" value="Nucleic acid-binding proteins"/>
    <property type="match status" value="1"/>
</dbReference>
<evidence type="ECO:0000256" key="11">
    <source>
        <dbReference type="ARBA" id="ARBA00023306"/>
    </source>
</evidence>
<reference evidence="14 15" key="1">
    <citation type="submission" date="2016-05" db="EMBL/GenBank/DDBJ databases">
        <title>Niabella ginsenosidivorans BS26 whole genome sequencing.</title>
        <authorList>
            <person name="Im W.T."/>
            <person name="Siddiqi M.Z."/>
        </authorList>
    </citation>
    <scope>NUCLEOTIDE SEQUENCE [LARGE SCALE GENOMIC DNA]</scope>
    <source>
        <strain evidence="14 15">BS26</strain>
    </source>
</reference>
<keyword evidence="15" id="KW-1185">Reference proteome</keyword>
<proteinExistence type="predicted"/>
<name>A0A1A9I7K8_9BACT</name>
<evidence type="ECO:0000256" key="5">
    <source>
        <dbReference type="ARBA" id="ARBA00022723"/>
    </source>
</evidence>
<evidence type="ECO:0000313" key="15">
    <source>
        <dbReference type="Proteomes" id="UP000077667"/>
    </source>
</evidence>
<dbReference type="CDD" id="cd07972">
    <property type="entry name" value="OBF_DNA_ligase_Arch_LigB"/>
    <property type="match status" value="1"/>
</dbReference>
<keyword evidence="4" id="KW-0235">DNA replication</keyword>
<evidence type="ECO:0000256" key="8">
    <source>
        <dbReference type="ARBA" id="ARBA00022840"/>
    </source>
</evidence>
<dbReference type="InterPro" id="IPR036599">
    <property type="entry name" value="DNA_ligase_N_sf"/>
</dbReference>
<dbReference type="OrthoDB" id="9767858at2"/>
<protein>
    <recommendedName>
        <fullName evidence="1">DNA ligase (ATP)</fullName>
        <ecNumber evidence="1">6.5.1.1</ecNumber>
    </recommendedName>
</protein>
<dbReference type="PROSITE" id="PS50160">
    <property type="entry name" value="DNA_LIGASE_A3"/>
    <property type="match status" value="1"/>
</dbReference>
<evidence type="ECO:0000256" key="6">
    <source>
        <dbReference type="ARBA" id="ARBA00022741"/>
    </source>
</evidence>
<keyword evidence="11" id="KW-0131">Cell cycle</keyword>
<dbReference type="InterPro" id="IPR012310">
    <property type="entry name" value="DNA_ligase_ATP-dep_cent"/>
</dbReference>
<keyword evidence="7" id="KW-0227">DNA damage</keyword>
<keyword evidence="3" id="KW-0132">Cell division</keyword>
<keyword evidence="9" id="KW-0233">DNA recombination</keyword>
<dbReference type="AlphaFoldDB" id="A0A1A9I7K8"/>
<evidence type="ECO:0000256" key="3">
    <source>
        <dbReference type="ARBA" id="ARBA00022618"/>
    </source>
</evidence>
<evidence type="ECO:0000313" key="14">
    <source>
        <dbReference type="EMBL" id="ANH82642.1"/>
    </source>
</evidence>
<dbReference type="InterPro" id="IPR012340">
    <property type="entry name" value="NA-bd_OB-fold"/>
</dbReference>
<dbReference type="RefSeq" id="WP_067759218.1">
    <property type="nucleotide sequence ID" value="NZ_CP015772.1"/>
</dbReference>
<evidence type="ECO:0000256" key="12">
    <source>
        <dbReference type="ARBA" id="ARBA00034003"/>
    </source>
</evidence>
<dbReference type="EMBL" id="CP015772">
    <property type="protein sequence ID" value="ANH82642.1"/>
    <property type="molecule type" value="Genomic_DNA"/>
</dbReference>
<dbReference type="InterPro" id="IPR026333">
    <property type="entry name" value="ATP_dep_DNA_lig_pp_1105_fam"/>
</dbReference>
<dbReference type="STRING" id="1176587.A8C56_18165"/>
<dbReference type="GO" id="GO:0003677">
    <property type="term" value="F:DNA binding"/>
    <property type="evidence" value="ECO:0007669"/>
    <property type="project" value="InterPro"/>
</dbReference>
<dbReference type="InterPro" id="IPR012308">
    <property type="entry name" value="DNA_ligase_ATP-dep_N"/>
</dbReference>
<feature type="domain" description="ATP-dependent DNA ligase family profile" evidence="13">
    <location>
        <begin position="306"/>
        <end position="437"/>
    </location>
</feature>
<keyword evidence="10" id="KW-0234">DNA repair</keyword>
<evidence type="ECO:0000256" key="2">
    <source>
        <dbReference type="ARBA" id="ARBA00022598"/>
    </source>
</evidence>
<dbReference type="InterPro" id="IPR050191">
    <property type="entry name" value="ATP-dep_DNA_ligase"/>
</dbReference>
<dbReference type="KEGG" id="nia:A8C56_18165"/>
<comment type="catalytic activity">
    <reaction evidence="12">
        <text>ATP + (deoxyribonucleotide)n-3'-hydroxyl + 5'-phospho-(deoxyribonucleotide)m = (deoxyribonucleotide)n+m + AMP + diphosphate.</text>
        <dbReference type="EC" id="6.5.1.1"/>
    </reaction>
</comment>
<keyword evidence="6" id="KW-0547">Nucleotide-binding</keyword>
<dbReference type="SUPFAM" id="SSF56091">
    <property type="entry name" value="DNA ligase/mRNA capping enzyme, catalytic domain"/>
    <property type="match status" value="1"/>
</dbReference>
<organism evidence="14 15">
    <name type="scientific">Niabella ginsenosidivorans</name>
    <dbReference type="NCBI Taxonomy" id="1176587"/>
    <lineage>
        <taxon>Bacteria</taxon>
        <taxon>Pseudomonadati</taxon>
        <taxon>Bacteroidota</taxon>
        <taxon>Chitinophagia</taxon>
        <taxon>Chitinophagales</taxon>
        <taxon>Chitinophagaceae</taxon>
        <taxon>Niabella</taxon>
    </lineage>
</organism>
<keyword evidence="2 14" id="KW-0436">Ligase</keyword>
<sequence>MKDFVQLFQEIDSSTKTSVKVAALVKYFRQATDRDLLWAITLLIGNRPRRPVTTTNLRLWMARLTGLPLWLIEDSYYIVGDLAETLAHLAGNAPGEDTAQLTLAGLISALRELATLTVEEQEAYITLFWKQHTVEENFVFNKLITGNFRMGVSRQLVIRALAQHLEKDEKEIAHRLMGKWDPDHETPETLFEAPSAGQKIFLPYPFFLSYPLEGNPGATLGAIGDWYLEKKFDGIRGQLIVRNHQVFVWSRGEELVTDKFPEFDRLKELLPDGTVIDGEIIPWKNGQLLPFGQMQTRIGRKKLSAKHLTEVPIIMICFDLLEHEGADIRSRPLEERRMLLSQLLNQPSVNSVLQLSRLLDLKSWEEAARFRTNARDYSCEGLMIKRINSPYETGRRRGNWWKWKTEPMTVDAVLIYAQGGSGRRANLFTDYTFAVWDNDRLVPFTKAYSGLTDKEIYRLDRWIKAHTLEKFGPVRSVEPQLVFEIAFEGIQESKRHKSGVALRFPRILRWREDKPATEANTLADLAALL</sequence>
<dbReference type="SUPFAM" id="SSF117018">
    <property type="entry name" value="ATP-dependent DNA ligase DNA-binding domain"/>
    <property type="match status" value="1"/>
</dbReference>
<keyword evidence="5" id="KW-0479">Metal-binding</keyword>
<dbReference type="GO" id="GO:0006281">
    <property type="term" value="P:DNA repair"/>
    <property type="evidence" value="ECO:0007669"/>
    <property type="project" value="UniProtKB-KW"/>
</dbReference>
<evidence type="ECO:0000259" key="13">
    <source>
        <dbReference type="PROSITE" id="PS50160"/>
    </source>
</evidence>
<dbReference type="NCBIfam" id="NF006701">
    <property type="entry name" value="PRK09247.1"/>
    <property type="match status" value="1"/>
</dbReference>
<dbReference type="CDD" id="cd07897">
    <property type="entry name" value="Adenylation_DNA_ligase_Bac1"/>
    <property type="match status" value="1"/>
</dbReference>
<dbReference type="Pfam" id="PF04679">
    <property type="entry name" value="DNA_ligase_A_C"/>
    <property type="match status" value="1"/>
</dbReference>
<dbReference type="Gene3D" id="2.40.50.140">
    <property type="entry name" value="Nucleic acid-binding proteins"/>
    <property type="match status" value="1"/>
</dbReference>
<dbReference type="Pfam" id="PF01068">
    <property type="entry name" value="DNA_ligase_A_M"/>
    <property type="match status" value="1"/>
</dbReference>
<dbReference type="Proteomes" id="UP000077667">
    <property type="component" value="Chromosome"/>
</dbReference>
<dbReference type="GO" id="GO:0003910">
    <property type="term" value="F:DNA ligase (ATP) activity"/>
    <property type="evidence" value="ECO:0007669"/>
    <property type="project" value="UniProtKB-EC"/>
</dbReference>
<dbReference type="GO" id="GO:0051301">
    <property type="term" value="P:cell division"/>
    <property type="evidence" value="ECO:0007669"/>
    <property type="project" value="UniProtKB-KW"/>
</dbReference>
<dbReference type="Gene3D" id="1.10.3260.10">
    <property type="entry name" value="DNA ligase, ATP-dependent, N-terminal domain"/>
    <property type="match status" value="1"/>
</dbReference>
<dbReference type="NCBIfam" id="TIGR04120">
    <property type="entry name" value="DNA_lig_bact"/>
    <property type="match status" value="1"/>
</dbReference>
<dbReference type="InterPro" id="IPR012309">
    <property type="entry name" value="DNA_ligase_ATP-dep_C"/>
</dbReference>
<dbReference type="GO" id="GO:0046872">
    <property type="term" value="F:metal ion binding"/>
    <property type="evidence" value="ECO:0007669"/>
    <property type="project" value="UniProtKB-KW"/>
</dbReference>
<evidence type="ECO:0000256" key="9">
    <source>
        <dbReference type="ARBA" id="ARBA00023172"/>
    </source>
</evidence>
<gene>
    <name evidence="14" type="ORF">A8C56_18165</name>
</gene>
<evidence type="ECO:0000256" key="4">
    <source>
        <dbReference type="ARBA" id="ARBA00022705"/>
    </source>
</evidence>
<dbReference type="PANTHER" id="PTHR45674">
    <property type="entry name" value="DNA LIGASE 1/3 FAMILY MEMBER"/>
    <property type="match status" value="1"/>
</dbReference>
<dbReference type="Gene3D" id="3.30.470.30">
    <property type="entry name" value="DNA ligase/mRNA capping enzyme"/>
    <property type="match status" value="1"/>
</dbReference>
<evidence type="ECO:0000256" key="7">
    <source>
        <dbReference type="ARBA" id="ARBA00022763"/>
    </source>
</evidence>